<comment type="caution">
    <text evidence="19">The sequence shown here is derived from an EMBL/GenBank/DDBJ whole genome shotgun (WGS) entry which is preliminary data.</text>
</comment>
<protein>
    <recommendedName>
        <fullName evidence="13">Cytosol non-specific dipeptidase</fullName>
        <ecNumber evidence="10">3.4.13.18</ecNumber>
    </recommendedName>
    <alternativeName>
        <fullName evidence="16">Aminoacyl-histidine dipeptidase</fullName>
    </alternativeName>
    <alternativeName>
        <fullName evidence="15">Beta-alanyl-histidine dipeptidase</fullName>
    </alternativeName>
    <alternativeName>
        <fullName evidence="14">Carnosinase</fullName>
    </alternativeName>
    <alternativeName>
        <fullName evidence="11">Peptidase D</fullName>
    </alternativeName>
    <alternativeName>
        <fullName evidence="17">Xaa-His dipeptidase</fullName>
    </alternativeName>
</protein>
<dbReference type="FunFam" id="3.40.630.10:FF:000018">
    <property type="entry name" value="Aminoacyl-histidine dipeptidase PepD"/>
    <property type="match status" value="1"/>
</dbReference>
<dbReference type="GO" id="GO:0005829">
    <property type="term" value="C:cytosol"/>
    <property type="evidence" value="ECO:0007669"/>
    <property type="project" value="TreeGrafter"/>
</dbReference>
<evidence type="ECO:0000256" key="8">
    <source>
        <dbReference type="ARBA" id="ARBA00023285"/>
    </source>
</evidence>
<comment type="cofactor">
    <cofactor evidence="1">
        <name>Co(2+)</name>
        <dbReference type="ChEBI" id="CHEBI:48828"/>
    </cofactor>
</comment>
<evidence type="ECO:0000256" key="11">
    <source>
        <dbReference type="ARBA" id="ARBA00044252"/>
    </source>
</evidence>
<dbReference type="InterPro" id="IPR002933">
    <property type="entry name" value="Peptidase_M20"/>
</dbReference>
<feature type="domain" description="Peptidase M20 dimerisation" evidence="18">
    <location>
        <begin position="211"/>
        <end position="294"/>
    </location>
</feature>
<name>A0A923NAG2_9FIRM</name>
<dbReference type="Gene3D" id="3.40.630.10">
    <property type="entry name" value="Zn peptidases"/>
    <property type="match status" value="2"/>
</dbReference>
<dbReference type="AlphaFoldDB" id="A0A923NAG2"/>
<evidence type="ECO:0000256" key="4">
    <source>
        <dbReference type="ARBA" id="ARBA00022723"/>
    </source>
</evidence>
<evidence type="ECO:0000256" key="10">
    <source>
        <dbReference type="ARBA" id="ARBA00038976"/>
    </source>
</evidence>
<sequence length="485" mass="54740">MKERLLTNTEPIDVFHYFEDLTFIPRESGNEKEVSDYLVNFAKEHGLEYKQDEWYNVLIRKEATPGYEDHPGVIVQAHMDMVCEKNGDVEHDFAKDPIVFEVEEDRVIAKNTTLGADDGIGVSFGLALLADDSIKHPAIEFVCTSDEERGLQGIENFDFTQLKGDYVINVDSDDEGVVVVGCAGGPVVKVNVPIRKVPADHKKEYYAIKITGLRGGHSGEDIHRGRANANKLLIRVLRALEENVRFDLSDITGGLKYNAIPRNAEAVIGIEKEDKAAVDAVIERFSGIFADEYRVNDPGITLEAVPQETADHILDEASSRRVLDYIDFTETGIIRRDQDYPQFVESSVSLGTISIKNDSAEIWIMTRSSKESQHRAMFQRIISLTKAYDGIYEVMSDCPAWEFDSESQLKKKFEDVFRELYGKDPSFMILHAGLEPCEFAVKVDRKLDMISLGPDIRDLHAPGEYVVISSTQRVWECFKRLIESL</sequence>
<dbReference type="InterPro" id="IPR001160">
    <property type="entry name" value="Peptidase_M20C"/>
</dbReference>
<evidence type="ECO:0000256" key="3">
    <source>
        <dbReference type="ARBA" id="ARBA00022670"/>
    </source>
</evidence>
<evidence type="ECO:0000256" key="16">
    <source>
        <dbReference type="ARBA" id="ARBA00077688"/>
    </source>
</evidence>
<evidence type="ECO:0000256" key="6">
    <source>
        <dbReference type="ARBA" id="ARBA00022833"/>
    </source>
</evidence>
<keyword evidence="7" id="KW-0482">Metalloprotease</keyword>
<evidence type="ECO:0000256" key="14">
    <source>
        <dbReference type="ARBA" id="ARBA00075285"/>
    </source>
</evidence>
<evidence type="ECO:0000259" key="18">
    <source>
        <dbReference type="Pfam" id="PF07687"/>
    </source>
</evidence>
<dbReference type="PIRSF" id="PIRSF016599">
    <property type="entry name" value="Xaa-His_dipept"/>
    <property type="match status" value="1"/>
</dbReference>
<evidence type="ECO:0000256" key="13">
    <source>
        <dbReference type="ARBA" id="ARBA00071271"/>
    </source>
</evidence>
<dbReference type="Pfam" id="PF07687">
    <property type="entry name" value="M20_dimer"/>
    <property type="match status" value="1"/>
</dbReference>
<dbReference type="SUPFAM" id="SSF53187">
    <property type="entry name" value="Zn-dependent exopeptidases"/>
    <property type="match status" value="1"/>
</dbReference>
<evidence type="ECO:0000313" key="20">
    <source>
        <dbReference type="Proteomes" id="UP000644115"/>
    </source>
</evidence>
<dbReference type="GO" id="GO:0046872">
    <property type="term" value="F:metal ion binding"/>
    <property type="evidence" value="ECO:0007669"/>
    <property type="project" value="UniProtKB-KW"/>
</dbReference>
<evidence type="ECO:0000256" key="15">
    <source>
        <dbReference type="ARBA" id="ARBA00076004"/>
    </source>
</evidence>
<dbReference type="SUPFAM" id="SSF55031">
    <property type="entry name" value="Bacterial exopeptidase dimerisation domain"/>
    <property type="match status" value="1"/>
</dbReference>
<evidence type="ECO:0000256" key="7">
    <source>
        <dbReference type="ARBA" id="ARBA00023049"/>
    </source>
</evidence>
<dbReference type="EC" id="3.4.13.18" evidence="10"/>
<keyword evidence="4" id="KW-0479">Metal-binding</keyword>
<proteinExistence type="inferred from homology"/>
<evidence type="ECO:0000256" key="12">
    <source>
        <dbReference type="ARBA" id="ARBA00061423"/>
    </source>
</evidence>
<dbReference type="GO" id="GO:0070573">
    <property type="term" value="F:metallodipeptidase activity"/>
    <property type="evidence" value="ECO:0007669"/>
    <property type="project" value="TreeGrafter"/>
</dbReference>
<dbReference type="EMBL" id="JACRWC010000051">
    <property type="protein sequence ID" value="MBC5999143.1"/>
    <property type="molecule type" value="Genomic_DNA"/>
</dbReference>
<evidence type="ECO:0000256" key="9">
    <source>
        <dbReference type="ARBA" id="ARBA00036421"/>
    </source>
</evidence>
<keyword evidence="3" id="KW-0645">Protease</keyword>
<evidence type="ECO:0000313" key="19">
    <source>
        <dbReference type="EMBL" id="MBC5999143.1"/>
    </source>
</evidence>
<comment type="cofactor">
    <cofactor evidence="2">
        <name>Zn(2+)</name>
        <dbReference type="ChEBI" id="CHEBI:29105"/>
    </cofactor>
</comment>
<keyword evidence="6" id="KW-0862">Zinc</keyword>
<comment type="catalytic activity">
    <reaction evidence="9">
        <text>Hydrolysis of dipeptides, preferentially hydrophobic dipeptides including prolyl amino acids.</text>
        <dbReference type="EC" id="3.4.13.18"/>
    </reaction>
</comment>
<gene>
    <name evidence="19" type="primary">pepD</name>
    <name evidence="19" type="ORF">H8876_03905</name>
</gene>
<dbReference type="PANTHER" id="PTHR43501:SF1">
    <property type="entry name" value="CYTOSOL NON-SPECIFIC DIPEPTIDASE"/>
    <property type="match status" value="1"/>
</dbReference>
<keyword evidence="19" id="KW-0224">Dipeptidase</keyword>
<dbReference type="PRINTS" id="PR00934">
    <property type="entry name" value="XHISDIPTASE"/>
</dbReference>
<dbReference type="InterPro" id="IPR036264">
    <property type="entry name" value="Bact_exopeptidase_dim_dom"/>
</dbReference>
<reference evidence="19" key="1">
    <citation type="submission" date="2020-08" db="EMBL/GenBank/DDBJ databases">
        <authorList>
            <person name="Liu C."/>
            <person name="Sun Q."/>
        </authorList>
    </citation>
    <scope>NUCLEOTIDE SEQUENCE</scope>
    <source>
        <strain evidence="19">BX16</strain>
    </source>
</reference>
<keyword evidence="8" id="KW-0170">Cobalt</keyword>
<keyword evidence="20" id="KW-1185">Reference proteome</keyword>
<evidence type="ECO:0000256" key="17">
    <source>
        <dbReference type="ARBA" id="ARBA00078074"/>
    </source>
</evidence>
<evidence type="ECO:0000256" key="1">
    <source>
        <dbReference type="ARBA" id="ARBA00001941"/>
    </source>
</evidence>
<accession>A0A923NAG2</accession>
<comment type="similarity">
    <text evidence="12">Belongs to the peptidase M20C family.</text>
</comment>
<dbReference type="Proteomes" id="UP000644115">
    <property type="component" value="Unassembled WGS sequence"/>
</dbReference>
<organism evidence="19 20">
    <name type="scientific">Lentihominibacter faecis</name>
    <dbReference type="NCBI Taxonomy" id="2764712"/>
    <lineage>
        <taxon>Bacteria</taxon>
        <taxon>Bacillati</taxon>
        <taxon>Bacillota</taxon>
        <taxon>Clostridia</taxon>
        <taxon>Peptostreptococcales</taxon>
        <taxon>Anaerovoracaceae</taxon>
        <taxon>Lentihominibacter</taxon>
    </lineage>
</organism>
<evidence type="ECO:0000256" key="2">
    <source>
        <dbReference type="ARBA" id="ARBA00001947"/>
    </source>
</evidence>
<dbReference type="PANTHER" id="PTHR43501">
    <property type="entry name" value="CYTOSOL NON-SPECIFIC DIPEPTIDASE"/>
    <property type="match status" value="1"/>
</dbReference>
<dbReference type="GO" id="GO:0006508">
    <property type="term" value="P:proteolysis"/>
    <property type="evidence" value="ECO:0007669"/>
    <property type="project" value="UniProtKB-KW"/>
</dbReference>
<evidence type="ECO:0000256" key="5">
    <source>
        <dbReference type="ARBA" id="ARBA00022801"/>
    </source>
</evidence>
<keyword evidence="5 19" id="KW-0378">Hydrolase</keyword>
<dbReference type="NCBIfam" id="TIGR01893">
    <property type="entry name" value="aa-his-dipept"/>
    <property type="match status" value="1"/>
</dbReference>
<dbReference type="InterPro" id="IPR011650">
    <property type="entry name" value="Peptidase_M20_dimer"/>
</dbReference>
<dbReference type="Pfam" id="PF01546">
    <property type="entry name" value="Peptidase_M20"/>
    <property type="match status" value="1"/>
</dbReference>
<dbReference type="FunFam" id="3.40.630.10:FF:000015">
    <property type="entry name" value="Aminoacyl-histidine dipeptidase PepD"/>
    <property type="match status" value="1"/>
</dbReference>